<accession>A0ABP0CPJ9</accession>
<organism evidence="2 3">
    <name type="scientific">Sporothrix eucalyptigena</name>
    <dbReference type="NCBI Taxonomy" id="1812306"/>
    <lineage>
        <taxon>Eukaryota</taxon>
        <taxon>Fungi</taxon>
        <taxon>Dikarya</taxon>
        <taxon>Ascomycota</taxon>
        <taxon>Pezizomycotina</taxon>
        <taxon>Sordariomycetes</taxon>
        <taxon>Sordariomycetidae</taxon>
        <taxon>Ophiostomatales</taxon>
        <taxon>Ophiostomataceae</taxon>
        <taxon>Sporothrix</taxon>
    </lineage>
</organism>
<feature type="compositionally biased region" description="Low complexity" evidence="1">
    <location>
        <begin position="65"/>
        <end position="77"/>
    </location>
</feature>
<dbReference type="EMBL" id="CAWUHD010000129">
    <property type="protein sequence ID" value="CAK7234013.1"/>
    <property type="molecule type" value="Genomic_DNA"/>
</dbReference>
<proteinExistence type="predicted"/>
<reference evidence="2 3" key="1">
    <citation type="submission" date="2024-01" db="EMBL/GenBank/DDBJ databases">
        <authorList>
            <person name="Allen C."/>
            <person name="Tagirdzhanova G."/>
        </authorList>
    </citation>
    <scope>NUCLEOTIDE SEQUENCE [LARGE SCALE GENOMIC DNA]</scope>
</reference>
<evidence type="ECO:0000313" key="3">
    <source>
        <dbReference type="Proteomes" id="UP001642482"/>
    </source>
</evidence>
<feature type="region of interest" description="Disordered" evidence="1">
    <location>
        <begin position="147"/>
        <end position="210"/>
    </location>
</feature>
<evidence type="ECO:0000256" key="1">
    <source>
        <dbReference type="SAM" id="MobiDB-lite"/>
    </source>
</evidence>
<comment type="caution">
    <text evidence="2">The sequence shown here is derived from an EMBL/GenBank/DDBJ whole genome shotgun (WGS) entry which is preliminary data.</text>
</comment>
<protein>
    <submittedName>
        <fullName evidence="2">Uncharacterized protein</fullName>
    </submittedName>
</protein>
<sequence>MCVIQRYTQYNCGCPIPEADQSLVKICAEKVRDAKANCTVYIIPAYDENSPAPDSYMTEDDTDSSSDSGGSESTLCAGEEEEEEVDIETESTESNENFSKEDNDDNTLDDVVKQETEASCETTVVAKYEDGIKVDLDSMVPGPLRISSKKSSQDMLAISGCDSDVDSPDGSKSNVDCNDNHDVDDQVVDIDNDNGSTEKDPNKNKNRKRWPSFSTIVASPRMCPDHEEKFETIANGYWRSEMVWLRPKFRKRGKQDTEDLEFAQRCADRLWHLYLVWKFFNGGDPGGAIIATARDFRPLDKYNHNARHAESGNSRLRDIAEVDSNATIRAVARLGDVTYRALNWALDDILTTLRDRLHPREMIA</sequence>
<feature type="compositionally biased region" description="Acidic residues" evidence="1">
    <location>
        <begin position="78"/>
        <end position="93"/>
    </location>
</feature>
<evidence type="ECO:0000313" key="2">
    <source>
        <dbReference type="EMBL" id="CAK7234013.1"/>
    </source>
</evidence>
<dbReference type="Proteomes" id="UP001642482">
    <property type="component" value="Unassembled WGS sequence"/>
</dbReference>
<feature type="region of interest" description="Disordered" evidence="1">
    <location>
        <begin position="49"/>
        <end position="107"/>
    </location>
</feature>
<keyword evidence="3" id="KW-1185">Reference proteome</keyword>
<name>A0ABP0CPJ9_9PEZI</name>
<gene>
    <name evidence="2" type="ORF">SEUCBS140593_008794</name>
</gene>